<gene>
    <name evidence="1" type="ORF">XPG1_3286</name>
</gene>
<dbReference type="AlphaFoldDB" id="A0A068R6L9"/>
<dbReference type="Proteomes" id="UP000032735">
    <property type="component" value="Chromosome"/>
</dbReference>
<dbReference type="RefSeq" id="WP_045959776.1">
    <property type="nucleotide sequence ID" value="NZ_FO704551.1"/>
</dbReference>
<evidence type="ECO:0000313" key="1">
    <source>
        <dbReference type="EMBL" id="CDG22922.1"/>
    </source>
</evidence>
<dbReference type="HOGENOM" id="CLU_1739815_0_0_6"/>
<proteinExistence type="predicted"/>
<dbReference type="EMBL" id="FO704551">
    <property type="protein sequence ID" value="CDG22922.1"/>
    <property type="molecule type" value="Genomic_DNA"/>
</dbReference>
<name>A0A068R6L9_9GAMM</name>
<protein>
    <submittedName>
        <fullName evidence="1">Uncharacterized protein</fullName>
    </submittedName>
</protein>
<evidence type="ECO:0000313" key="2">
    <source>
        <dbReference type="Proteomes" id="UP000032735"/>
    </source>
</evidence>
<accession>A0A068R6L9</accession>
<dbReference type="KEGG" id="xpo:XPG1_3286"/>
<reference evidence="1 2" key="1">
    <citation type="submission" date="2013-07" db="EMBL/GenBank/DDBJ databases">
        <authorList>
            <person name="Genoscope - CEA"/>
        </authorList>
    </citation>
    <scope>NUCLEOTIDE SEQUENCE [LARGE SCALE GENOMIC DNA]</scope>
    <source>
        <strain evidence="1 2">G6</strain>
    </source>
</reference>
<dbReference type="STRING" id="1354304.XPG1_3286"/>
<sequence length="169" mass="19399">MRLLTRILFFFYLILISQPSIAKFSTPIEINQQLQERGVNSVVAEINEKYEQDDIIHHISTGDPQWLQIAFDLLPNIHTEFSKKIVEALSVALTENPVAVLALVKAHRILSITDICHLPPTLQGRSQKEALFRKMMNSLNAAEKSSSEKNRENIEICRWELEKVSDLYL</sequence>
<keyword evidence="2" id="KW-1185">Reference proteome</keyword>
<organism evidence="1 2">
    <name type="scientific">Xenorhabdus poinarii G6</name>
    <dbReference type="NCBI Taxonomy" id="1354304"/>
    <lineage>
        <taxon>Bacteria</taxon>
        <taxon>Pseudomonadati</taxon>
        <taxon>Pseudomonadota</taxon>
        <taxon>Gammaproteobacteria</taxon>
        <taxon>Enterobacterales</taxon>
        <taxon>Morganellaceae</taxon>
        <taxon>Xenorhabdus</taxon>
    </lineage>
</organism>